<dbReference type="OrthoDB" id="6583586at2759"/>
<organism evidence="1 2">
    <name type="scientific">Nesidiocoris tenuis</name>
    <dbReference type="NCBI Taxonomy" id="355587"/>
    <lineage>
        <taxon>Eukaryota</taxon>
        <taxon>Metazoa</taxon>
        <taxon>Ecdysozoa</taxon>
        <taxon>Arthropoda</taxon>
        <taxon>Hexapoda</taxon>
        <taxon>Insecta</taxon>
        <taxon>Pterygota</taxon>
        <taxon>Neoptera</taxon>
        <taxon>Paraneoptera</taxon>
        <taxon>Hemiptera</taxon>
        <taxon>Heteroptera</taxon>
        <taxon>Panheteroptera</taxon>
        <taxon>Cimicomorpha</taxon>
        <taxon>Miridae</taxon>
        <taxon>Dicyphina</taxon>
        <taxon>Nesidiocoris</taxon>
    </lineage>
</organism>
<dbReference type="EMBL" id="CADCXU010018923">
    <property type="protein sequence ID" value="CAB0007270.1"/>
    <property type="molecule type" value="Genomic_DNA"/>
</dbReference>
<gene>
    <name evidence="1" type="ORF">NTEN_LOCUS12583</name>
</gene>
<keyword evidence="2" id="KW-1185">Reference proteome</keyword>
<reference evidence="1 2" key="1">
    <citation type="submission" date="2020-02" db="EMBL/GenBank/DDBJ databases">
        <authorList>
            <person name="Ferguson B K."/>
        </authorList>
    </citation>
    <scope>NUCLEOTIDE SEQUENCE [LARGE SCALE GENOMIC DNA]</scope>
</reference>
<protein>
    <submittedName>
        <fullName evidence="1">Uncharacterized protein</fullName>
    </submittedName>
</protein>
<name>A0A6H5GTH8_9HEMI</name>
<evidence type="ECO:0000313" key="2">
    <source>
        <dbReference type="Proteomes" id="UP000479000"/>
    </source>
</evidence>
<evidence type="ECO:0000313" key="1">
    <source>
        <dbReference type="EMBL" id="CAB0007270.1"/>
    </source>
</evidence>
<feature type="non-terminal residue" evidence="1">
    <location>
        <position position="1"/>
    </location>
</feature>
<accession>A0A6H5GTH8</accession>
<dbReference type="AlphaFoldDB" id="A0A6H5GTH8"/>
<dbReference type="Proteomes" id="UP000479000">
    <property type="component" value="Unassembled WGS sequence"/>
</dbReference>
<sequence>YGSIGIVLKSRIGTEHKTPLLIHIYSESPSKQVVNGSIVIVLKSRIGTELQKKLFLIHIYSESLPEQTIEVLDKVYIQGVCIAPRSTENRSGSFRLPIFESSKMVGNRAPAAPTSAHQLDESKLKYRVEFAPSSGQNEGALADVEQ</sequence>
<proteinExistence type="predicted"/>